<dbReference type="Gene3D" id="1.10.443.10">
    <property type="entry name" value="Intergrase catalytic core"/>
    <property type="match status" value="1"/>
</dbReference>
<dbReference type="InterPro" id="IPR048120">
    <property type="entry name" value="Integrase-like"/>
</dbReference>
<name>A0A448BXT0_PSEFL</name>
<protein>
    <submittedName>
        <fullName evidence="3">DNA breaking-rejoining enzyme</fullName>
    </submittedName>
</protein>
<dbReference type="InterPro" id="IPR011010">
    <property type="entry name" value="DNA_brk_join_enz"/>
</dbReference>
<feature type="domain" description="Tyr recombinase" evidence="2">
    <location>
        <begin position="166"/>
        <end position="394"/>
    </location>
</feature>
<gene>
    <name evidence="3" type="ORF">NCTC10783_06013</name>
</gene>
<dbReference type="Proteomes" id="UP000278078">
    <property type="component" value="Chromosome"/>
</dbReference>
<dbReference type="GO" id="GO:0015074">
    <property type="term" value="P:DNA integration"/>
    <property type="evidence" value="ECO:0007669"/>
    <property type="project" value="InterPro"/>
</dbReference>
<dbReference type="InterPro" id="IPR002104">
    <property type="entry name" value="Integrase_catalytic"/>
</dbReference>
<sequence length="517" mass="57760">MINSVSSREETVPVRSLPQITEKETFLSRDGYVVELFAERWLLSKDVDIPIGGLCDVFPGSTQDLRRVLEFYAKNASPSHTKNLSERLGHYVKSLQGKPLFSLESIISYRSSLEKANEWYLGSVRVFMRQWHRLGYPGIPQETLELLDSLVIKGNEKGRAVQSMCPDDGPLTDIEMQGILEAATHAFARKILSLEDTCLVMILAMTGRRPAQISALKIKDLFSTASGKYFINFPRAKQRGFKWRSAFKRFAILEDLWLLLQQQVMQVRKDFESLFKIAELRSDFSGDLPLFPNIKGFDQSVGLRELLDSDRLHISSLSIYTKVKESAELLNIVSERTGVALHLSPNRFRYTLGTNLAREGKGEYVIAEALDHSDTQNAGVYVRNIPDIVKRIDKAVAMQLAPIAQAFRGVLVTSESNALRGNDPSSRISNGRANVGSCGSYGFCGALAPIACYTCAHFQPWVNGPHEEVLIRLIEDRDRVAEQTGDLRIASTNDRLILAVSDVICRCKVARGEAVNG</sequence>
<evidence type="ECO:0000313" key="4">
    <source>
        <dbReference type="Proteomes" id="UP000278078"/>
    </source>
</evidence>
<dbReference type="Pfam" id="PF00589">
    <property type="entry name" value="Phage_integrase"/>
    <property type="match status" value="1"/>
</dbReference>
<evidence type="ECO:0000313" key="3">
    <source>
        <dbReference type="EMBL" id="VEE50049.1"/>
    </source>
</evidence>
<dbReference type="GO" id="GO:0003677">
    <property type="term" value="F:DNA binding"/>
    <property type="evidence" value="ECO:0007669"/>
    <property type="project" value="InterPro"/>
</dbReference>
<accession>A0A448BXT0</accession>
<organism evidence="3 4">
    <name type="scientific">Pseudomonas fluorescens</name>
    <dbReference type="NCBI Taxonomy" id="294"/>
    <lineage>
        <taxon>Bacteria</taxon>
        <taxon>Pseudomonadati</taxon>
        <taxon>Pseudomonadota</taxon>
        <taxon>Gammaproteobacteria</taxon>
        <taxon>Pseudomonadales</taxon>
        <taxon>Pseudomonadaceae</taxon>
        <taxon>Pseudomonas</taxon>
    </lineage>
</organism>
<dbReference type="PROSITE" id="PS51898">
    <property type="entry name" value="TYR_RECOMBINASE"/>
    <property type="match status" value="1"/>
</dbReference>
<dbReference type="NCBIfam" id="NF041502">
    <property type="entry name" value="integrase_1"/>
    <property type="match status" value="1"/>
</dbReference>
<dbReference type="SUPFAM" id="SSF56349">
    <property type="entry name" value="DNA breaking-rejoining enzymes"/>
    <property type="match status" value="1"/>
</dbReference>
<reference evidence="3 4" key="1">
    <citation type="submission" date="2018-12" db="EMBL/GenBank/DDBJ databases">
        <authorList>
            <consortium name="Pathogen Informatics"/>
        </authorList>
    </citation>
    <scope>NUCLEOTIDE SEQUENCE [LARGE SCALE GENOMIC DNA]</scope>
    <source>
        <strain evidence="3 4">NCTC10783</strain>
    </source>
</reference>
<keyword evidence="1" id="KW-0233">DNA recombination</keyword>
<dbReference type="AlphaFoldDB" id="A0A448BXT0"/>
<evidence type="ECO:0000259" key="2">
    <source>
        <dbReference type="PROSITE" id="PS51898"/>
    </source>
</evidence>
<dbReference type="EMBL" id="LR134300">
    <property type="protein sequence ID" value="VEE50049.1"/>
    <property type="molecule type" value="Genomic_DNA"/>
</dbReference>
<proteinExistence type="predicted"/>
<evidence type="ECO:0000256" key="1">
    <source>
        <dbReference type="ARBA" id="ARBA00023172"/>
    </source>
</evidence>
<dbReference type="GO" id="GO:0006310">
    <property type="term" value="P:DNA recombination"/>
    <property type="evidence" value="ECO:0007669"/>
    <property type="project" value="UniProtKB-KW"/>
</dbReference>
<dbReference type="InterPro" id="IPR013762">
    <property type="entry name" value="Integrase-like_cat_sf"/>
</dbReference>